<sequence length="337" mass="37679">MNTNIQELGEVLASPKNIVIVPHKNPDGDAIGAALAVYHYLNILGHNAVVISPNEYPDFLKWMPGSESVLKFDSKRKAAKSLIENADLIFTLDFNALDRVEDMKPTLKKSEAAFVMIDHHEQPDDYATYVYSDPKMGSTCEMIYHFIDTLGHRNKIDKNIATCLYTGIMTDSGSFRFPSTTSITHRVVADLMDRGAENSDIHSAVYDTNGLSRLHLLGCALKNLVLLEEYNTVYITLSRSELEQFGFKKGDTEGFVNYGLSLKDVRFSVIFIADTQEDFIKISLRSVGDFSVNEVAREHFNGGGHINAAGGRSDLSMEETIAKFRELLDNYKEQLTT</sequence>
<dbReference type="OrthoDB" id="9803668at2"/>
<dbReference type="InterPro" id="IPR003156">
    <property type="entry name" value="DHHA1_dom"/>
</dbReference>
<proteinExistence type="predicted"/>
<gene>
    <name evidence="3" type="ORF">SAMN02927921_00771</name>
</gene>
<protein>
    <submittedName>
        <fullName evidence="3">Phosphoesterase RecJ domain-containing protein</fullName>
    </submittedName>
</protein>
<feature type="domain" description="DDH" evidence="1">
    <location>
        <begin position="17"/>
        <end position="168"/>
    </location>
</feature>
<evidence type="ECO:0000313" key="4">
    <source>
        <dbReference type="Proteomes" id="UP000182248"/>
    </source>
</evidence>
<evidence type="ECO:0000259" key="2">
    <source>
        <dbReference type="Pfam" id="PF02272"/>
    </source>
</evidence>
<dbReference type="InterPro" id="IPR001667">
    <property type="entry name" value="DDH_dom"/>
</dbReference>
<dbReference type="InterPro" id="IPR038763">
    <property type="entry name" value="DHH_sf"/>
</dbReference>
<dbReference type="STRING" id="1150368.SAMN02927921_00771"/>
<dbReference type="PANTHER" id="PTHR47618">
    <property type="entry name" value="BIFUNCTIONAL OLIGORIBONUCLEASE AND PAP PHOSPHATASE NRNA"/>
    <property type="match status" value="1"/>
</dbReference>
<organism evidence="3 4">
    <name type="scientific">Sinomicrobium oceani</name>
    <dbReference type="NCBI Taxonomy" id="1150368"/>
    <lineage>
        <taxon>Bacteria</taxon>
        <taxon>Pseudomonadati</taxon>
        <taxon>Bacteroidota</taxon>
        <taxon>Flavobacteriia</taxon>
        <taxon>Flavobacteriales</taxon>
        <taxon>Flavobacteriaceae</taxon>
        <taxon>Sinomicrobium</taxon>
    </lineage>
</organism>
<feature type="domain" description="DHHA1" evidence="2">
    <location>
        <begin position="244"/>
        <end position="331"/>
    </location>
</feature>
<evidence type="ECO:0000259" key="1">
    <source>
        <dbReference type="Pfam" id="PF01368"/>
    </source>
</evidence>
<reference evidence="3 4" key="1">
    <citation type="submission" date="2016-11" db="EMBL/GenBank/DDBJ databases">
        <authorList>
            <person name="Jaros S."/>
            <person name="Januszkiewicz K."/>
            <person name="Wedrychowicz H."/>
        </authorList>
    </citation>
    <scope>NUCLEOTIDE SEQUENCE [LARGE SCALE GENOMIC DNA]</scope>
    <source>
        <strain evidence="3 4">CGMCC 1.12145</strain>
    </source>
</reference>
<dbReference type="EMBL" id="FPJE01000003">
    <property type="protein sequence ID" value="SFW25814.1"/>
    <property type="molecule type" value="Genomic_DNA"/>
</dbReference>
<dbReference type="SUPFAM" id="SSF64182">
    <property type="entry name" value="DHH phosphoesterases"/>
    <property type="match status" value="1"/>
</dbReference>
<dbReference type="Pfam" id="PF02272">
    <property type="entry name" value="DHHA1"/>
    <property type="match status" value="1"/>
</dbReference>
<accession>A0A1K1MV28</accession>
<dbReference type="RefSeq" id="WP_072316045.1">
    <property type="nucleotide sequence ID" value="NZ_FPJE01000003.1"/>
</dbReference>
<dbReference type="GO" id="GO:0003676">
    <property type="term" value="F:nucleic acid binding"/>
    <property type="evidence" value="ECO:0007669"/>
    <property type="project" value="InterPro"/>
</dbReference>
<dbReference type="Proteomes" id="UP000182248">
    <property type="component" value="Unassembled WGS sequence"/>
</dbReference>
<name>A0A1K1MV28_9FLAO</name>
<evidence type="ECO:0000313" key="3">
    <source>
        <dbReference type="EMBL" id="SFW25814.1"/>
    </source>
</evidence>
<dbReference type="Gene3D" id="3.10.310.30">
    <property type="match status" value="1"/>
</dbReference>
<keyword evidence="4" id="KW-1185">Reference proteome</keyword>
<dbReference type="Gene3D" id="3.90.1640.10">
    <property type="entry name" value="inorganic pyrophosphatase (n-terminal core)"/>
    <property type="match status" value="1"/>
</dbReference>
<dbReference type="AlphaFoldDB" id="A0A1K1MV28"/>
<dbReference type="PANTHER" id="PTHR47618:SF1">
    <property type="entry name" value="BIFUNCTIONAL OLIGORIBONUCLEASE AND PAP PHOSPHATASE NRNA"/>
    <property type="match status" value="1"/>
</dbReference>
<dbReference type="InterPro" id="IPR051319">
    <property type="entry name" value="Oligoribo/pAp-PDE_c-di-AMP_PDE"/>
</dbReference>
<dbReference type="Pfam" id="PF01368">
    <property type="entry name" value="DHH"/>
    <property type="match status" value="1"/>
</dbReference>